<dbReference type="Proteomes" id="UP000241346">
    <property type="component" value="Unassembled WGS sequence"/>
</dbReference>
<dbReference type="AlphaFoldDB" id="A0A2T3NLZ9"/>
<accession>A0A2T3NLZ9</accession>
<dbReference type="EMBL" id="PYMB01000001">
    <property type="protein sequence ID" value="PSW16503.1"/>
    <property type="molecule type" value="Genomic_DNA"/>
</dbReference>
<reference evidence="1 2" key="1">
    <citation type="submission" date="2018-03" db="EMBL/GenBank/DDBJ databases">
        <title>Whole genome sequencing of Histamine producing bacteria.</title>
        <authorList>
            <person name="Butler K."/>
        </authorList>
    </citation>
    <scope>NUCLEOTIDE SEQUENCE [LARGE SCALE GENOMIC DNA]</scope>
    <source>
        <strain evidence="1 2">DSM 19138</strain>
    </source>
</reference>
<evidence type="ECO:0000313" key="1">
    <source>
        <dbReference type="EMBL" id="PSW16503.1"/>
    </source>
</evidence>
<protein>
    <submittedName>
        <fullName evidence="1">Uncharacterized protein</fullName>
    </submittedName>
</protein>
<evidence type="ECO:0000313" key="2">
    <source>
        <dbReference type="Proteomes" id="UP000241346"/>
    </source>
</evidence>
<comment type="caution">
    <text evidence="1">The sequence shown here is derived from an EMBL/GenBank/DDBJ whole genome shotgun (WGS) entry which is preliminary data.</text>
</comment>
<organism evidence="1 2">
    <name type="scientific">Photobacterium rosenbergii</name>
    <dbReference type="NCBI Taxonomy" id="294936"/>
    <lineage>
        <taxon>Bacteria</taxon>
        <taxon>Pseudomonadati</taxon>
        <taxon>Pseudomonadota</taxon>
        <taxon>Gammaproteobacteria</taxon>
        <taxon>Vibrionales</taxon>
        <taxon>Vibrionaceae</taxon>
        <taxon>Photobacterium</taxon>
    </lineage>
</organism>
<dbReference type="OrthoDB" id="5829997at2"/>
<gene>
    <name evidence="1" type="ORF">C9J01_05750</name>
</gene>
<sequence length="291" mass="34346">MSGSSSWDKGHHAHRWGDNAEEGRQRQMYLEDPYALYLLHAELQLERGEGKDLITLQEPRRKANTLARWPDLLSFDIAYWSDQQSQIFQLGRETCSPPIQQYTPGSKPITPDGYINELRGEWIRLFYNGRLVYGNLYSALHYIINWAQVAVETWLNRRFPFQLQRDSQLLPHNAAGHQAYHKENFYNDQLVKTYFANHYHDWLSEHLFDLTIELNQYLDQQTPATYVIEYKNAKGLPCIDFVCKNQHAMRLVRPAHFVEDMQNMICDSRYLEHKAQELAARIENEIRALGW</sequence>
<dbReference type="RefSeq" id="WP_107297125.1">
    <property type="nucleotide sequence ID" value="NZ_PYMB01000001.1"/>
</dbReference>
<name>A0A2T3NLZ9_9GAMM</name>
<proteinExistence type="predicted"/>